<protein>
    <submittedName>
        <fullName evidence="7">NlpC-P60 family protein</fullName>
    </submittedName>
</protein>
<dbReference type="GO" id="GO:0008234">
    <property type="term" value="F:cysteine-type peptidase activity"/>
    <property type="evidence" value="ECO:0007669"/>
    <property type="project" value="UniProtKB-KW"/>
</dbReference>
<feature type="signal peptide" evidence="5">
    <location>
        <begin position="1"/>
        <end position="31"/>
    </location>
</feature>
<keyword evidence="2" id="KW-0645">Protease</keyword>
<dbReference type="KEGG" id="lum:CNR27_07710"/>
<evidence type="ECO:0000256" key="2">
    <source>
        <dbReference type="ARBA" id="ARBA00022670"/>
    </source>
</evidence>
<keyword evidence="3" id="KW-0378">Hydrolase</keyword>
<dbReference type="EMBL" id="CP023406">
    <property type="protein sequence ID" value="ATD67335.1"/>
    <property type="molecule type" value="Genomic_DNA"/>
</dbReference>
<evidence type="ECO:0000256" key="5">
    <source>
        <dbReference type="SAM" id="SignalP"/>
    </source>
</evidence>
<feature type="chain" id="PRO_5012312942" evidence="5">
    <location>
        <begin position="32"/>
        <end position="467"/>
    </location>
</feature>
<dbReference type="InterPro" id="IPR051202">
    <property type="entry name" value="Peptidase_C40"/>
</dbReference>
<evidence type="ECO:0000256" key="4">
    <source>
        <dbReference type="ARBA" id="ARBA00022807"/>
    </source>
</evidence>
<evidence type="ECO:0000259" key="6">
    <source>
        <dbReference type="PROSITE" id="PS51935"/>
    </source>
</evidence>
<dbReference type="PIRSF" id="PIRSF019015">
    <property type="entry name" value="P60_peptidase_YkfC"/>
    <property type="match status" value="1"/>
</dbReference>
<gene>
    <name evidence="7" type="ORF">CNR27_07710</name>
</gene>
<dbReference type="AlphaFoldDB" id="A0A290XDW5"/>
<keyword evidence="4" id="KW-0788">Thiol protease</keyword>
<dbReference type="PANTHER" id="PTHR47053">
    <property type="entry name" value="MUREIN DD-ENDOPEPTIDASE MEPH-RELATED"/>
    <property type="match status" value="1"/>
</dbReference>
<evidence type="ECO:0000313" key="7">
    <source>
        <dbReference type="EMBL" id="ATD67335.1"/>
    </source>
</evidence>
<dbReference type="Pfam" id="PF12913">
    <property type="entry name" value="SH3_6"/>
    <property type="match status" value="1"/>
</dbReference>
<reference evidence="8" key="1">
    <citation type="submission" date="2017-09" db="EMBL/GenBank/DDBJ databases">
        <title>Luteimonas liuhanmingii sp.nov., isolated from the intestinal contents of Tibetan Plateau Pika in Yushu, Qinghai Province, China.</title>
        <authorList>
            <person name="Gui Z."/>
        </authorList>
    </citation>
    <scope>NUCLEOTIDE SEQUENCE [LARGE SCALE GENOMIC DNA]</scope>
    <source>
        <strain evidence="8">100111</strain>
    </source>
</reference>
<keyword evidence="5" id="KW-0732">Signal</keyword>
<evidence type="ECO:0000313" key="8">
    <source>
        <dbReference type="Proteomes" id="UP000218968"/>
    </source>
</evidence>
<dbReference type="Gene3D" id="3.90.1720.10">
    <property type="entry name" value="endopeptidase domain like (from Nostoc punctiforme)"/>
    <property type="match status" value="1"/>
</dbReference>
<dbReference type="SUPFAM" id="SSF54001">
    <property type="entry name" value="Cysteine proteinases"/>
    <property type="match status" value="1"/>
</dbReference>
<dbReference type="PANTHER" id="PTHR47053:SF1">
    <property type="entry name" value="MUREIN DD-ENDOPEPTIDASE MEPH-RELATED"/>
    <property type="match status" value="1"/>
</dbReference>
<accession>A0A290XDW5</accession>
<dbReference type="RefSeq" id="WP_096297665.1">
    <property type="nucleotide sequence ID" value="NZ_CP023406.1"/>
</dbReference>
<evidence type="ECO:0000256" key="3">
    <source>
        <dbReference type="ARBA" id="ARBA00022801"/>
    </source>
</evidence>
<comment type="similarity">
    <text evidence="1">Belongs to the peptidase C40 family.</text>
</comment>
<dbReference type="OrthoDB" id="9808890at2"/>
<organism evidence="7 8">
    <name type="scientific">Luteimonas chenhongjianii</name>
    <dbReference type="NCBI Taxonomy" id="2006110"/>
    <lineage>
        <taxon>Bacteria</taxon>
        <taxon>Pseudomonadati</taxon>
        <taxon>Pseudomonadota</taxon>
        <taxon>Gammaproteobacteria</taxon>
        <taxon>Lysobacterales</taxon>
        <taxon>Lysobacteraceae</taxon>
        <taxon>Luteimonas</taxon>
    </lineage>
</organism>
<feature type="domain" description="NlpC/P60" evidence="6">
    <location>
        <begin position="313"/>
        <end position="447"/>
    </location>
</feature>
<dbReference type="InterPro" id="IPR039439">
    <property type="entry name" value="SH3b1_dom"/>
</dbReference>
<dbReference type="GO" id="GO:0006508">
    <property type="term" value="P:proteolysis"/>
    <property type="evidence" value="ECO:0007669"/>
    <property type="project" value="UniProtKB-KW"/>
</dbReference>
<evidence type="ECO:0000256" key="1">
    <source>
        <dbReference type="ARBA" id="ARBA00007074"/>
    </source>
</evidence>
<keyword evidence="8" id="KW-1185">Reference proteome</keyword>
<dbReference type="Pfam" id="PF00877">
    <property type="entry name" value="NLPC_P60"/>
    <property type="match status" value="1"/>
</dbReference>
<dbReference type="InterPro" id="IPR027017">
    <property type="entry name" value="P60_peptidase_YkfC"/>
</dbReference>
<name>A0A290XDW5_9GAMM</name>
<dbReference type="Proteomes" id="UP000218968">
    <property type="component" value="Chromosome"/>
</dbReference>
<dbReference type="InterPro" id="IPR000064">
    <property type="entry name" value="NLP_P60_dom"/>
</dbReference>
<dbReference type="InterPro" id="IPR038765">
    <property type="entry name" value="Papain-like_cys_pep_sf"/>
</dbReference>
<sequence length="467" mass="50025">MRSIHRPSSLRAAFHALVMAAALLGTSSAVASASIAAIPGLDRAMLSPAFWVARQPAADAVVLDAAAIEALNARMRREDASIHTPLALPDHLDGHMVRTWIEAVSKRPTQPRFTTAGRIDDAALDAWMDALALDEIPAGVALRFGLVVRRADLRAFPTATRVFSEPGDTDIDRFQEDALFPGTPVAVMHTSRDGEWLFVESERYRAWIRASLVALGSRAAVADFAARAARGPIVTGATARTVFTPEAPEVSDVQLEMGVRLPRVNPDGATALHGQVPGFGRVIELPVREHDGALSFSPALIPAAADMADDALPHTRATLLRQAFKFLGERYGWGHGYNARDCSGFVSEVYRSVGILLPRNTGAQATSPALDRIEVAPDMPRSQRLQLLREADVGDLVFMPGHVMMVIGHVGGEPWVIHDTAGMSVRTAGGAVTPLPLNGVVVTPVTPMLAGDRGSVVDRMTAIQRVR</sequence>
<proteinExistence type="inferred from homology"/>
<dbReference type="PROSITE" id="PS51935">
    <property type="entry name" value="NLPC_P60"/>
    <property type="match status" value="1"/>
</dbReference>